<keyword evidence="1" id="KW-0472">Membrane</keyword>
<feature type="transmembrane region" description="Helical" evidence="1">
    <location>
        <begin position="41"/>
        <end position="63"/>
    </location>
</feature>
<keyword evidence="1" id="KW-1133">Transmembrane helix</keyword>
<reference evidence="2 3" key="1">
    <citation type="journal article" date="2010" name="Stand. Genomic Sci.">
        <title>Complete genome sequence of Rhizobium leguminosarum bv trifolii strain WSM2304, an effective microsymbiont of the South American clover Trifolium polymorphum.</title>
        <authorList>
            <person name="Reeve W."/>
            <person name="O'Hara G."/>
            <person name="Chain P."/>
            <person name="Ardley J."/>
            <person name="Brau L."/>
            <person name="Nandesena K."/>
            <person name="Tiwari R."/>
            <person name="Malfatti S."/>
            <person name="Kiss H."/>
            <person name="Lapidus A."/>
            <person name="Copeland A."/>
            <person name="Nolan M."/>
            <person name="Land M."/>
            <person name="Ivanova N."/>
            <person name="Mavromatis K."/>
            <person name="Markowitz V."/>
            <person name="Kyrpides N."/>
            <person name="Melino V."/>
            <person name="Denton M."/>
            <person name="Yates R."/>
            <person name="Howieson J."/>
        </authorList>
    </citation>
    <scope>NUCLEOTIDE SEQUENCE [LARGE SCALE GENOMIC DNA]</scope>
    <source>
        <strain evidence="2 3">WSM2304</strain>
    </source>
</reference>
<evidence type="ECO:0000256" key="1">
    <source>
        <dbReference type="SAM" id="Phobius"/>
    </source>
</evidence>
<accession>A0ABF7QKX6</accession>
<dbReference type="KEGG" id="rlt:Rleg2_1168"/>
<dbReference type="RefSeq" id="WP_012557264.1">
    <property type="nucleotide sequence ID" value="NC_011369.1"/>
</dbReference>
<feature type="transmembrane region" description="Helical" evidence="1">
    <location>
        <begin position="12"/>
        <end position="29"/>
    </location>
</feature>
<dbReference type="AlphaFoldDB" id="A0ABF7QKX6"/>
<protein>
    <submittedName>
        <fullName evidence="2">Uncharacterized protein</fullName>
    </submittedName>
</protein>
<dbReference type="EMBL" id="CP001191">
    <property type="protein sequence ID" value="ACI54462.1"/>
    <property type="molecule type" value="Genomic_DNA"/>
</dbReference>
<keyword evidence="3" id="KW-1185">Reference proteome</keyword>
<gene>
    <name evidence="2" type="ordered locus">Rleg2_1168</name>
</gene>
<sequence>MEKSGNPAHGVAVAGALIVGLNELAYLISGKPIVYCGLWPLTAPLYGSLALVVIYAVSAYAVLQLFRGQIIHAFGGLAIIFGIVELPAFLTTVLGHGGYCG</sequence>
<evidence type="ECO:0000313" key="3">
    <source>
        <dbReference type="Proteomes" id="UP000008330"/>
    </source>
</evidence>
<organism evidence="2 3">
    <name type="scientific">Rhizobium leguminosarum bv. trifolii (strain WSM2304)</name>
    <dbReference type="NCBI Taxonomy" id="395492"/>
    <lineage>
        <taxon>Bacteria</taxon>
        <taxon>Pseudomonadati</taxon>
        <taxon>Pseudomonadota</taxon>
        <taxon>Alphaproteobacteria</taxon>
        <taxon>Hyphomicrobiales</taxon>
        <taxon>Rhizobiaceae</taxon>
        <taxon>Rhizobium/Agrobacterium group</taxon>
        <taxon>Rhizobium</taxon>
    </lineage>
</organism>
<feature type="transmembrane region" description="Helical" evidence="1">
    <location>
        <begin position="70"/>
        <end position="90"/>
    </location>
</feature>
<dbReference type="Proteomes" id="UP000008330">
    <property type="component" value="Chromosome"/>
</dbReference>
<evidence type="ECO:0000313" key="2">
    <source>
        <dbReference type="EMBL" id="ACI54462.1"/>
    </source>
</evidence>
<proteinExistence type="predicted"/>
<name>A0ABF7QKX6_RHILW</name>
<keyword evidence="1" id="KW-0812">Transmembrane</keyword>